<reference evidence="2 3" key="1">
    <citation type="journal article" date="2013" name="PLoS Genet.">
        <title>Distinctive expansion of potential virulence genes in the genome of the oomycete fish pathogen Saprolegnia parasitica.</title>
        <authorList>
            <person name="Jiang R.H."/>
            <person name="de Bruijn I."/>
            <person name="Haas B.J."/>
            <person name="Belmonte R."/>
            <person name="Lobach L."/>
            <person name="Christie J."/>
            <person name="van den Ackerveken G."/>
            <person name="Bottin A."/>
            <person name="Bulone V."/>
            <person name="Diaz-Moreno S.M."/>
            <person name="Dumas B."/>
            <person name="Fan L."/>
            <person name="Gaulin E."/>
            <person name="Govers F."/>
            <person name="Grenville-Briggs L.J."/>
            <person name="Horner N.R."/>
            <person name="Levin J.Z."/>
            <person name="Mammella M."/>
            <person name="Meijer H.J."/>
            <person name="Morris P."/>
            <person name="Nusbaum C."/>
            <person name="Oome S."/>
            <person name="Phillips A.J."/>
            <person name="van Rooyen D."/>
            <person name="Rzeszutek E."/>
            <person name="Saraiva M."/>
            <person name="Secombes C.J."/>
            <person name="Seidl M.F."/>
            <person name="Snel B."/>
            <person name="Stassen J.H."/>
            <person name="Sykes S."/>
            <person name="Tripathy S."/>
            <person name="van den Berg H."/>
            <person name="Vega-Arreguin J.C."/>
            <person name="Wawra S."/>
            <person name="Young S.K."/>
            <person name="Zeng Q."/>
            <person name="Dieguez-Uribeondo J."/>
            <person name="Russ C."/>
            <person name="Tyler B.M."/>
            <person name="van West P."/>
        </authorList>
    </citation>
    <scope>NUCLEOTIDE SEQUENCE [LARGE SCALE GENOMIC DNA]</scope>
    <source>
        <strain evidence="2 3">CBS 223.65</strain>
    </source>
</reference>
<organism evidence="2 3">
    <name type="scientific">Saprolegnia parasitica (strain CBS 223.65)</name>
    <dbReference type="NCBI Taxonomy" id="695850"/>
    <lineage>
        <taxon>Eukaryota</taxon>
        <taxon>Sar</taxon>
        <taxon>Stramenopiles</taxon>
        <taxon>Oomycota</taxon>
        <taxon>Saprolegniomycetes</taxon>
        <taxon>Saprolegniales</taxon>
        <taxon>Saprolegniaceae</taxon>
        <taxon>Saprolegnia</taxon>
    </lineage>
</organism>
<dbReference type="GeneID" id="24132580"/>
<dbReference type="Proteomes" id="UP000030745">
    <property type="component" value="Unassembled WGS sequence"/>
</dbReference>
<dbReference type="EMBL" id="KK583250">
    <property type="protein sequence ID" value="KDO23694.1"/>
    <property type="molecule type" value="Genomic_DNA"/>
</dbReference>
<dbReference type="PANTHER" id="PTHR22957:SF26">
    <property type="entry name" value="LD44506P"/>
    <property type="match status" value="1"/>
</dbReference>
<keyword evidence="3" id="KW-1185">Reference proteome</keyword>
<dbReference type="VEuPathDB" id="FungiDB:SPRG_10472"/>
<evidence type="ECO:0000313" key="3">
    <source>
        <dbReference type="Proteomes" id="UP000030745"/>
    </source>
</evidence>
<dbReference type="AlphaFoldDB" id="A0A067BYX9"/>
<dbReference type="FunFam" id="1.10.472.80:FF:000115">
    <property type="entry name" value="E3 ubiquitin-protein ligase RNF8"/>
    <property type="match status" value="1"/>
</dbReference>
<evidence type="ECO:0000259" key="1">
    <source>
        <dbReference type="PROSITE" id="PS50086"/>
    </source>
</evidence>
<dbReference type="RefSeq" id="XP_012205512.1">
    <property type="nucleotide sequence ID" value="XM_012350122.1"/>
</dbReference>
<protein>
    <recommendedName>
        <fullName evidence="1">Rab-GAP TBC domain-containing protein</fullName>
    </recommendedName>
</protein>
<dbReference type="InterPro" id="IPR035969">
    <property type="entry name" value="Rab-GAP_TBC_sf"/>
</dbReference>
<dbReference type="InterPro" id="IPR000195">
    <property type="entry name" value="Rab-GAP-TBC_dom"/>
</dbReference>
<dbReference type="PROSITE" id="PS50086">
    <property type="entry name" value="TBC_RABGAP"/>
    <property type="match status" value="1"/>
</dbReference>
<sequence>MVQRMEDLVKRCDADLYTHIVETESVQFVQFAFRWMNCLLMRECPLHAIIRLWDTYLCEDNGFENFHVYVCAAILMTFGDMLKEMEFQDLVLFLQSLPTKEWEEDDIEPLLSRAYILQTYFADAPNHIPQAKQQ</sequence>
<dbReference type="Pfam" id="PF00566">
    <property type="entry name" value="RabGAP-TBC"/>
    <property type="match status" value="1"/>
</dbReference>
<proteinExistence type="predicted"/>
<dbReference type="GO" id="GO:0005096">
    <property type="term" value="F:GTPase activator activity"/>
    <property type="evidence" value="ECO:0007669"/>
    <property type="project" value="TreeGrafter"/>
</dbReference>
<evidence type="ECO:0000313" key="2">
    <source>
        <dbReference type="EMBL" id="KDO23694.1"/>
    </source>
</evidence>
<dbReference type="Gene3D" id="1.10.472.80">
    <property type="entry name" value="Ypt/Rab-GAP domain of gyp1p, domain 3"/>
    <property type="match status" value="1"/>
</dbReference>
<accession>A0A067BYX9</accession>
<dbReference type="SUPFAM" id="SSF47923">
    <property type="entry name" value="Ypt/Rab-GAP domain of gyp1p"/>
    <property type="match status" value="1"/>
</dbReference>
<dbReference type="PANTHER" id="PTHR22957">
    <property type="entry name" value="TBC1 DOMAIN FAMILY MEMBER GTPASE-ACTIVATING PROTEIN"/>
    <property type="match status" value="1"/>
</dbReference>
<dbReference type="OrthoDB" id="26371at2759"/>
<dbReference type="KEGG" id="spar:SPRG_10472"/>
<gene>
    <name evidence="2" type="ORF">SPRG_10472</name>
</gene>
<name>A0A067BYX9_SAPPC</name>
<dbReference type="STRING" id="695850.A0A067BYX9"/>
<feature type="domain" description="Rab-GAP TBC" evidence="1">
    <location>
        <begin position="1"/>
        <end position="60"/>
    </location>
</feature>